<dbReference type="AlphaFoldDB" id="A0A177L5C7"/>
<accession>A0A177L5C7</accession>
<dbReference type="InterPro" id="IPR052707">
    <property type="entry name" value="OsmC_Ohr_Peroxiredoxin"/>
</dbReference>
<proteinExistence type="predicted"/>
<dbReference type="SUPFAM" id="SSF82784">
    <property type="entry name" value="OsmC-like"/>
    <property type="match status" value="1"/>
</dbReference>
<evidence type="ECO:0000313" key="2">
    <source>
        <dbReference type="Proteomes" id="UP000076935"/>
    </source>
</evidence>
<keyword evidence="2" id="KW-1185">Reference proteome</keyword>
<reference evidence="1 2" key="1">
    <citation type="submission" date="2016-01" db="EMBL/GenBank/DDBJ databases">
        <title>Investigation of taxonomic status of Bacillus aminovorans.</title>
        <authorList>
            <person name="Verma A."/>
            <person name="Pal Y."/>
            <person name="Krishnamurthi S."/>
        </authorList>
    </citation>
    <scope>NUCLEOTIDE SEQUENCE [LARGE SCALE GENOMIC DNA]</scope>
    <source>
        <strain evidence="1 2">DSM 1314</strain>
    </source>
</reference>
<dbReference type="InterPro" id="IPR036102">
    <property type="entry name" value="OsmC/Ohrsf"/>
</dbReference>
<dbReference type="Gene3D" id="3.30.300.20">
    <property type="match status" value="1"/>
</dbReference>
<dbReference type="InterPro" id="IPR015946">
    <property type="entry name" value="KH_dom-like_a/b"/>
</dbReference>
<gene>
    <name evidence="1" type="ORF">AWH49_02735</name>
</gene>
<protein>
    <submittedName>
        <fullName evidence="1">Osmotically inducible protein OsmC</fullName>
    </submittedName>
</protein>
<dbReference type="Proteomes" id="UP000076935">
    <property type="component" value="Unassembled WGS sequence"/>
</dbReference>
<name>A0A177L5C7_9BACI</name>
<evidence type="ECO:0000313" key="1">
    <source>
        <dbReference type="EMBL" id="OAH60684.1"/>
    </source>
</evidence>
<dbReference type="Pfam" id="PF02566">
    <property type="entry name" value="OsmC"/>
    <property type="match status" value="1"/>
</dbReference>
<comment type="caution">
    <text evidence="1">The sequence shown here is derived from an EMBL/GenBank/DDBJ whole genome shotgun (WGS) entry which is preliminary data.</text>
</comment>
<dbReference type="InterPro" id="IPR003718">
    <property type="entry name" value="OsmC/Ohr_fam"/>
</dbReference>
<dbReference type="PANTHER" id="PTHR42830:SF2">
    <property type="entry name" value="OSMC_OHR FAMILY PROTEIN"/>
    <property type="match status" value="1"/>
</dbReference>
<organism evidence="1 2">
    <name type="scientific">Domibacillus aminovorans</name>
    <dbReference type="NCBI Taxonomy" id="29332"/>
    <lineage>
        <taxon>Bacteria</taxon>
        <taxon>Bacillati</taxon>
        <taxon>Bacillota</taxon>
        <taxon>Bacilli</taxon>
        <taxon>Bacillales</taxon>
        <taxon>Bacillaceae</taxon>
        <taxon>Domibacillus</taxon>
    </lineage>
</organism>
<dbReference type="PANTHER" id="PTHR42830">
    <property type="entry name" value="OSMOTICALLY INDUCIBLE FAMILY PROTEIN"/>
    <property type="match status" value="1"/>
</dbReference>
<dbReference type="EMBL" id="LQWY01000034">
    <property type="protein sequence ID" value="OAH60684.1"/>
    <property type="molecule type" value="Genomic_DNA"/>
</dbReference>
<sequence length="156" mass="16656">MYVNYLFEGVLNLADMKINVNAVWDGGVKGNGTLRAESLNTKIAIPTAKGGSGNGANPKEVLVSSVTTCYTAMLVFTLESRKLPVAELTVNSEANISDNEFKIIHYPHIVLSAGASEEQIQSAQRAMEAADKGCEVGNLLKKADVKIEIQGKVSSK</sequence>